<proteinExistence type="predicted"/>
<dbReference type="EMBL" id="QJKJ01014449">
    <property type="protein sequence ID" value="RDX64304.1"/>
    <property type="molecule type" value="Genomic_DNA"/>
</dbReference>
<evidence type="ECO:0000313" key="2">
    <source>
        <dbReference type="Proteomes" id="UP000257109"/>
    </source>
</evidence>
<feature type="non-terminal residue" evidence="1">
    <location>
        <position position="1"/>
    </location>
</feature>
<comment type="caution">
    <text evidence="1">The sequence shown here is derived from an EMBL/GenBank/DDBJ whole genome shotgun (WGS) entry which is preliminary data.</text>
</comment>
<accession>A0A371EEB6</accession>
<name>A0A371EEB6_MUCPR</name>
<dbReference type="AlphaFoldDB" id="A0A371EEB6"/>
<dbReference type="Proteomes" id="UP000257109">
    <property type="component" value="Unassembled WGS sequence"/>
</dbReference>
<reference evidence="1" key="1">
    <citation type="submission" date="2018-05" db="EMBL/GenBank/DDBJ databases">
        <title>Draft genome of Mucuna pruriens seed.</title>
        <authorList>
            <person name="Nnadi N.E."/>
            <person name="Vos R."/>
            <person name="Hasami M.H."/>
            <person name="Devisetty U.K."/>
            <person name="Aguiy J.C."/>
        </authorList>
    </citation>
    <scope>NUCLEOTIDE SEQUENCE [LARGE SCALE GENOMIC DNA]</scope>
    <source>
        <strain evidence="1">JCA_2017</strain>
    </source>
</reference>
<gene>
    <name evidence="1" type="ORF">CR513_57163</name>
</gene>
<organism evidence="1 2">
    <name type="scientific">Mucuna pruriens</name>
    <name type="common">Velvet bean</name>
    <name type="synonym">Dolichos pruriens</name>
    <dbReference type="NCBI Taxonomy" id="157652"/>
    <lineage>
        <taxon>Eukaryota</taxon>
        <taxon>Viridiplantae</taxon>
        <taxon>Streptophyta</taxon>
        <taxon>Embryophyta</taxon>
        <taxon>Tracheophyta</taxon>
        <taxon>Spermatophyta</taxon>
        <taxon>Magnoliopsida</taxon>
        <taxon>eudicotyledons</taxon>
        <taxon>Gunneridae</taxon>
        <taxon>Pentapetalae</taxon>
        <taxon>rosids</taxon>
        <taxon>fabids</taxon>
        <taxon>Fabales</taxon>
        <taxon>Fabaceae</taxon>
        <taxon>Papilionoideae</taxon>
        <taxon>50 kb inversion clade</taxon>
        <taxon>NPAAA clade</taxon>
        <taxon>indigoferoid/millettioid clade</taxon>
        <taxon>Phaseoleae</taxon>
        <taxon>Mucuna</taxon>
    </lineage>
</organism>
<protein>
    <submittedName>
        <fullName evidence="1">Uncharacterized protein</fullName>
    </submittedName>
</protein>
<evidence type="ECO:0000313" key="1">
    <source>
        <dbReference type="EMBL" id="RDX64304.1"/>
    </source>
</evidence>
<keyword evidence="2" id="KW-1185">Reference proteome</keyword>
<sequence length="95" mass="11000">MVEDQPSEFVEWIYPMVRELDNWTAEVLPNLIDNMTLMSDDASKSNRPNEGENLEEEALVVLEGLLEQERPRLQSRVEELEVINLVEGDEAKKSR</sequence>